<feature type="compositionally biased region" description="Basic and acidic residues" evidence="1">
    <location>
        <begin position="151"/>
        <end position="164"/>
    </location>
</feature>
<dbReference type="EMBL" id="VXIT01000012">
    <property type="protein sequence ID" value="KAA6408815.1"/>
    <property type="molecule type" value="Genomic_DNA"/>
</dbReference>
<protein>
    <submittedName>
        <fullName evidence="2">Uncharacterized protein</fullName>
    </submittedName>
</protein>
<dbReference type="OrthoDB" id="5395759at2759"/>
<reference evidence="2 3" key="1">
    <citation type="submission" date="2019-09" db="EMBL/GenBank/DDBJ databases">
        <title>The hologenome of the rock-dwelling lichen Lasallia pustulata.</title>
        <authorList>
            <person name="Greshake Tzovaras B."/>
            <person name="Segers F."/>
            <person name="Bicker A."/>
            <person name="Dal Grande F."/>
            <person name="Otte J."/>
            <person name="Hankeln T."/>
            <person name="Schmitt I."/>
            <person name="Ebersberger I."/>
        </authorList>
    </citation>
    <scope>NUCLEOTIDE SEQUENCE [LARGE SCALE GENOMIC DNA]</scope>
    <source>
        <strain evidence="2">A1-1</strain>
    </source>
</reference>
<evidence type="ECO:0000256" key="1">
    <source>
        <dbReference type="SAM" id="MobiDB-lite"/>
    </source>
</evidence>
<gene>
    <name evidence="2" type="ORF">FRX48_07159</name>
</gene>
<evidence type="ECO:0000313" key="3">
    <source>
        <dbReference type="Proteomes" id="UP000324767"/>
    </source>
</evidence>
<feature type="compositionally biased region" description="Polar residues" evidence="1">
    <location>
        <begin position="36"/>
        <end position="51"/>
    </location>
</feature>
<feature type="compositionally biased region" description="Acidic residues" evidence="1">
    <location>
        <begin position="278"/>
        <end position="291"/>
    </location>
</feature>
<feature type="compositionally biased region" description="Polar residues" evidence="1">
    <location>
        <begin position="111"/>
        <end position="124"/>
    </location>
</feature>
<name>A0A5M8PHL4_9LECA</name>
<feature type="compositionally biased region" description="Basic and acidic residues" evidence="1">
    <location>
        <begin position="254"/>
        <end position="277"/>
    </location>
</feature>
<comment type="caution">
    <text evidence="2">The sequence shown here is derived from an EMBL/GenBank/DDBJ whole genome shotgun (WGS) entry which is preliminary data.</text>
</comment>
<feature type="region of interest" description="Disordered" evidence="1">
    <location>
        <begin position="15"/>
        <end position="62"/>
    </location>
</feature>
<proteinExistence type="predicted"/>
<sequence length="433" mass="46866">MAFVDMNSIDFYQPSTRAELPSKRRPAALSLGVSMASRQSSSGPTLGQNMSGPAPKESFDPFCEPATELNGGEVDAGDTSYGLAITCGYDRNGSQENDGLPTLEELLRGTEGTQKLQRASSSGGYMTGGSEGYVDYAIKNDCNKIASPKSRRGESKEKPITLDDDRSEDGDTLDAGRGAGDNSNVNTSDDLIFGEQDVDQGSLGTPPTSEAKSEEAGGSSLQKEDEHPTSSTPSPRRQTLLSSVQDKQACESSDGARKDIELDPSGGEKAEETQRDNEEAEADDEEEEPDGDSVKHNTPLPRPARKRRLSATGEKLLLERSTKRRRSSSALSSDEEIETWDESDTTNGQPRTAVIYFSTHKDRSPPFPFSSSFPFPSLSRLDRLAQLSAPPFPFCDCSLRPRPVPVTQATQLQQSMSASMTLSQQFSHHDCDL</sequence>
<dbReference type="Proteomes" id="UP000324767">
    <property type="component" value="Unassembled WGS sequence"/>
</dbReference>
<dbReference type="AlphaFoldDB" id="A0A5M8PHL4"/>
<evidence type="ECO:0000313" key="2">
    <source>
        <dbReference type="EMBL" id="KAA6408815.1"/>
    </source>
</evidence>
<organism evidence="2 3">
    <name type="scientific">Lasallia pustulata</name>
    <dbReference type="NCBI Taxonomy" id="136370"/>
    <lineage>
        <taxon>Eukaryota</taxon>
        <taxon>Fungi</taxon>
        <taxon>Dikarya</taxon>
        <taxon>Ascomycota</taxon>
        <taxon>Pezizomycotina</taxon>
        <taxon>Lecanoromycetes</taxon>
        <taxon>OSLEUM clade</taxon>
        <taxon>Umbilicariomycetidae</taxon>
        <taxon>Umbilicariales</taxon>
        <taxon>Umbilicariaceae</taxon>
        <taxon>Lasallia</taxon>
    </lineage>
</organism>
<feature type="compositionally biased region" description="Polar residues" evidence="1">
    <location>
        <begin position="229"/>
        <end position="246"/>
    </location>
</feature>
<feature type="region of interest" description="Disordered" evidence="1">
    <location>
        <begin position="111"/>
        <end position="351"/>
    </location>
</feature>
<feature type="compositionally biased region" description="Acidic residues" evidence="1">
    <location>
        <begin position="333"/>
        <end position="344"/>
    </location>
</feature>
<accession>A0A5M8PHL4</accession>